<comment type="caution">
    <text evidence="4">The sequence shown here is derived from an EMBL/GenBank/DDBJ whole genome shotgun (WGS) entry which is preliminary data.</text>
</comment>
<dbReference type="Proteomes" id="UP000248856">
    <property type="component" value="Unassembled WGS sequence"/>
</dbReference>
<gene>
    <name evidence="4" type="ORF">AX018_101488</name>
</gene>
<feature type="domain" description="TraK C-terminal" evidence="3">
    <location>
        <begin position="224"/>
        <end position="329"/>
    </location>
</feature>
<protein>
    <submittedName>
        <fullName evidence="4">Conjugal transfer pilus assembly protein TraK</fullName>
    </submittedName>
</protein>
<evidence type="ECO:0000313" key="5">
    <source>
        <dbReference type="Proteomes" id="UP000248856"/>
    </source>
</evidence>
<evidence type="ECO:0000259" key="3">
    <source>
        <dbReference type="Pfam" id="PF23536"/>
    </source>
</evidence>
<dbReference type="AlphaFoldDB" id="A0A328ZCK9"/>
<evidence type="ECO:0000256" key="1">
    <source>
        <dbReference type="SAM" id="MobiDB-lite"/>
    </source>
</evidence>
<evidence type="ECO:0000259" key="2">
    <source>
        <dbReference type="Pfam" id="PF06586"/>
    </source>
</evidence>
<feature type="domain" description="TraK N-terminal" evidence="2">
    <location>
        <begin position="77"/>
        <end position="206"/>
    </location>
</feature>
<organism evidence="4 5">
    <name type="scientific">Paracidovorax anthurii</name>
    <dbReference type="NCBI Taxonomy" id="78229"/>
    <lineage>
        <taxon>Bacteria</taxon>
        <taxon>Pseudomonadati</taxon>
        <taxon>Pseudomonadota</taxon>
        <taxon>Betaproteobacteria</taxon>
        <taxon>Burkholderiales</taxon>
        <taxon>Comamonadaceae</taxon>
        <taxon>Paracidovorax</taxon>
    </lineage>
</organism>
<evidence type="ECO:0000313" key="4">
    <source>
        <dbReference type="EMBL" id="RAR83579.1"/>
    </source>
</evidence>
<dbReference type="EMBL" id="QLTA01000014">
    <property type="protein sequence ID" value="RAR83579.1"/>
    <property type="molecule type" value="Genomic_DNA"/>
</dbReference>
<dbReference type="Pfam" id="PF06586">
    <property type="entry name" value="TraK_N"/>
    <property type="match status" value="1"/>
</dbReference>
<feature type="compositionally biased region" description="Low complexity" evidence="1">
    <location>
        <begin position="121"/>
        <end position="145"/>
    </location>
</feature>
<dbReference type="Pfam" id="PF23536">
    <property type="entry name" value="TraK_C"/>
    <property type="match status" value="1"/>
</dbReference>
<name>A0A328ZCK9_9BURK</name>
<reference evidence="4 5" key="1">
    <citation type="submission" date="2018-06" db="EMBL/GenBank/DDBJ databases">
        <title>Genomic Encyclopedia of Archaeal and Bacterial Type Strains, Phase II (KMG-II): from individual species to whole genera.</title>
        <authorList>
            <person name="Goeker M."/>
        </authorList>
    </citation>
    <scope>NUCLEOTIDE SEQUENCE [LARGE SCALE GENOMIC DNA]</scope>
    <source>
        <strain evidence="4 5">CFPB 3232</strain>
    </source>
</reference>
<dbReference type="OrthoDB" id="8700053at2"/>
<dbReference type="InterPro" id="IPR010563">
    <property type="entry name" value="TraK_N"/>
</dbReference>
<keyword evidence="5" id="KW-1185">Reference proteome</keyword>
<proteinExistence type="predicted"/>
<sequence length="334" mass="35200">MRPSDTRRTPPLPAAGMPRSRIRAAAGAPPALPAALPAPRALPSHERRARLSPAAQRILAVTALSLGLQAHALQVLEASDGVAVEAIVSQKEPTRIRIEGAPITDVFGNVHSSHCGGAALPAPSSAGAPSATPGLATPTAPSSPAVNPAGDVIVECDRDKGEVYIRPVGDAARPINLFVSSATATYTLLLRRSDTPADTIVIRDKTPQALRPSIAEPAPSGPAPNHVRTMKALLVAMASDRVPPDVKVEETSRSIQLWAESRFTLLRRFEGRGFVGEKYALQNTSSAPMVLAEQEFDRPDSRTGGEIAGIAIEHHNLRPGESTSVYVIRRGGTR</sequence>
<dbReference type="InterPro" id="IPR055397">
    <property type="entry name" value="TraK_C"/>
</dbReference>
<accession>A0A328ZCK9</accession>
<feature type="region of interest" description="Disordered" evidence="1">
    <location>
        <begin position="121"/>
        <end position="148"/>
    </location>
</feature>